<dbReference type="Proteomes" id="UP000236514">
    <property type="component" value="Unassembled WGS sequence"/>
</dbReference>
<dbReference type="EMBL" id="POTQ01000031">
    <property type="protein sequence ID" value="PNV57077.1"/>
    <property type="molecule type" value="Genomic_DNA"/>
</dbReference>
<evidence type="ECO:0000313" key="2">
    <source>
        <dbReference type="Proteomes" id="UP000236514"/>
    </source>
</evidence>
<dbReference type="Pfam" id="PF18928">
    <property type="entry name" value="DUF5677"/>
    <property type="match status" value="1"/>
</dbReference>
<organism evidence="1 2">
    <name type="scientific">Limosilactobacillus fermentum</name>
    <name type="common">Lactobacillus fermentum</name>
    <dbReference type="NCBI Taxonomy" id="1613"/>
    <lineage>
        <taxon>Bacteria</taxon>
        <taxon>Bacillati</taxon>
        <taxon>Bacillota</taxon>
        <taxon>Bacilli</taxon>
        <taxon>Lactobacillales</taxon>
        <taxon>Lactobacillaceae</taxon>
        <taxon>Limosilactobacillus</taxon>
    </lineage>
</organism>
<protein>
    <submittedName>
        <fullName evidence="1">Uncharacterized protein</fullName>
    </submittedName>
</protein>
<sequence>MDQIIDNALLKQLDEAIKLYIDDDIQCDESKVAVISLLVSYHSRMNDINFLINNHRLNSANVLMRVAFETYVYLKYIFEKNNRMKNRAKAYYFHDFQKFSYYLQHLDQTSITTTDELITDLNKSKNKKVLGPHKNVNNYFNDMRAKFRKCFVIKDQKLDFQLLKDSDKFKKCKIDSWKWYNDDGKTLDFLHLATRLNLIDEYAALYAPTSDDIHSDGLQHQLQFSRNQITVQESFDPLTLVFFRGSILELIQTLGKYIHSSQNRRKVTQRLQKARTIYLARHSLHLLKKNH</sequence>
<dbReference type="RefSeq" id="WP_103205639.1">
    <property type="nucleotide sequence ID" value="NZ_OKQY01000019.1"/>
</dbReference>
<proteinExistence type="predicted"/>
<reference evidence="1 2" key="1">
    <citation type="submission" date="2018-01" db="EMBL/GenBank/DDBJ databases">
        <title>Draft genome sequence of the feruloyl esterase-producing strain Lactobacillus fermentum CRL 1446, isolated from artisanal goat milk cheese.</title>
        <authorList>
            <person name="Abeijon Mukdsi M.C."/>
            <person name="Saavedra L."/>
            <person name="Gauffin Cano M.P."/>
            <person name="Hebert E.M."/>
            <person name="Medina R.B."/>
        </authorList>
    </citation>
    <scope>NUCLEOTIDE SEQUENCE [LARGE SCALE GENOMIC DNA]</scope>
    <source>
        <strain evidence="1 2">CRL 1446</strain>
    </source>
</reference>
<dbReference type="AlphaFoldDB" id="A0A2K2TGE6"/>
<name>A0A2K2TGE6_LIMFE</name>
<comment type="caution">
    <text evidence="1">The sequence shown here is derived from an EMBL/GenBank/DDBJ whole genome shotgun (WGS) entry which is preliminary data.</text>
</comment>
<accession>A0A2K2TGE6</accession>
<dbReference type="InterPro" id="IPR043733">
    <property type="entry name" value="DUF5677"/>
</dbReference>
<evidence type="ECO:0000313" key="1">
    <source>
        <dbReference type="EMBL" id="PNV57077.1"/>
    </source>
</evidence>
<gene>
    <name evidence="1" type="ORF">C1Y38_10105</name>
</gene>